<dbReference type="Pfam" id="PF05257">
    <property type="entry name" value="CHAP"/>
    <property type="match status" value="1"/>
</dbReference>
<sequence>MAKTSKEYLDVGKKYLGTKEGDAKHRKIVDMFNSCKLKTFPISCSDAWCAAFISAMAIECGCTDIIPISANCDEMYKKGVVMGIAIPKDKWIPKIGDIIFFDWNLNGELDHVGAVEEILSNYIVRSLEGNKNDSVAYRDINYKNATITKIIRPRYKTASKKKSYKNYCDTAIRVINGYYGNGDDRKNKLEKEGYSYKKVQAIVDILLK</sequence>
<proteinExistence type="predicted"/>
<dbReference type="InterPro" id="IPR038765">
    <property type="entry name" value="Papain-like_cys_pep_sf"/>
</dbReference>
<dbReference type="SUPFAM" id="SSF54001">
    <property type="entry name" value="Cysteine proteinases"/>
    <property type="match status" value="1"/>
</dbReference>
<reference evidence="3" key="1">
    <citation type="journal article" date="2021" name="Proc. Natl. Acad. Sci. U.S.A.">
        <title>A Catalog of Tens of Thousands of Viruses from Human Metagenomes Reveals Hidden Associations with Chronic Diseases.</title>
        <authorList>
            <person name="Tisza M.J."/>
            <person name="Buck C.B."/>
        </authorList>
    </citation>
    <scope>NUCLEOTIDE SEQUENCE</scope>
    <source>
        <strain evidence="3">Ctq8112</strain>
    </source>
</reference>
<dbReference type="SMART" id="SM01095">
    <property type="entry name" value="Cpl-7"/>
    <property type="match status" value="1"/>
</dbReference>
<dbReference type="InterPro" id="IPR007921">
    <property type="entry name" value="CHAP_dom"/>
</dbReference>
<evidence type="ECO:0000256" key="1">
    <source>
        <dbReference type="ARBA" id="ARBA00022529"/>
    </source>
</evidence>
<keyword evidence="1" id="KW-0929">Antimicrobial</keyword>
<evidence type="ECO:0000259" key="2">
    <source>
        <dbReference type="SMART" id="SM01095"/>
    </source>
</evidence>
<organism evidence="3">
    <name type="scientific">Podoviridae sp. ctq8112</name>
    <dbReference type="NCBI Taxonomy" id="2826579"/>
    <lineage>
        <taxon>Viruses</taxon>
        <taxon>Duplodnaviria</taxon>
        <taxon>Heunggongvirae</taxon>
        <taxon>Uroviricota</taxon>
        <taxon>Caudoviricetes</taxon>
    </lineage>
</organism>
<dbReference type="InterPro" id="IPR013168">
    <property type="entry name" value="Cpl_7_lyso_C"/>
</dbReference>
<dbReference type="Pfam" id="PF08230">
    <property type="entry name" value="CW_7"/>
    <property type="match status" value="1"/>
</dbReference>
<name>A0A8S5M463_9CAUD</name>
<evidence type="ECO:0000313" key="3">
    <source>
        <dbReference type="EMBL" id="DAD76859.1"/>
    </source>
</evidence>
<protein>
    <submittedName>
        <fullName evidence="3">CW7 repeat protein</fullName>
    </submittedName>
</protein>
<feature type="domain" description="Cpl-7 lysozyme C-terminal" evidence="2">
    <location>
        <begin position="168"/>
        <end position="208"/>
    </location>
</feature>
<accession>A0A8S5M463</accession>
<dbReference type="GO" id="GO:0001897">
    <property type="term" value="P:symbiont-mediated cytolysis of host cell"/>
    <property type="evidence" value="ECO:0007669"/>
    <property type="project" value="UniProtKB-ARBA"/>
</dbReference>
<dbReference type="EMBL" id="BK014811">
    <property type="protein sequence ID" value="DAD76859.1"/>
    <property type="molecule type" value="Genomic_DNA"/>
</dbReference>